<organism evidence="1 2">
    <name type="scientific">Tritrichomonas musculus</name>
    <dbReference type="NCBI Taxonomy" id="1915356"/>
    <lineage>
        <taxon>Eukaryota</taxon>
        <taxon>Metamonada</taxon>
        <taxon>Parabasalia</taxon>
        <taxon>Tritrichomonadida</taxon>
        <taxon>Tritrichomonadidae</taxon>
        <taxon>Tritrichomonas</taxon>
    </lineage>
</organism>
<comment type="caution">
    <text evidence="1">The sequence shown here is derived from an EMBL/GenBank/DDBJ whole genome shotgun (WGS) entry which is preliminary data.</text>
</comment>
<dbReference type="EMBL" id="JAPFFF010000007">
    <property type="protein sequence ID" value="KAK8885703.1"/>
    <property type="molecule type" value="Genomic_DNA"/>
</dbReference>
<protein>
    <recommendedName>
        <fullName evidence="3">FMP27 GFWDK domain-containing protein</fullName>
    </recommendedName>
</protein>
<dbReference type="PANTHER" id="PTHR15678:SF6">
    <property type="entry name" value="BRIDGE-LIKE LIPID TRANSFER PROTEIN FAMILY MEMBER 2"/>
    <property type="match status" value="1"/>
</dbReference>
<dbReference type="PANTHER" id="PTHR15678">
    <property type="entry name" value="ANTIGEN MLAA-22-RELATED"/>
    <property type="match status" value="1"/>
</dbReference>
<reference evidence="1 2" key="1">
    <citation type="submission" date="2024-04" db="EMBL/GenBank/DDBJ databases">
        <title>Tritrichomonas musculus Genome.</title>
        <authorList>
            <person name="Alves-Ferreira E."/>
            <person name="Grigg M."/>
            <person name="Lorenzi H."/>
            <person name="Galac M."/>
        </authorList>
    </citation>
    <scope>NUCLEOTIDE SEQUENCE [LARGE SCALE GENOMIC DNA]</scope>
    <source>
        <strain evidence="1 2">EAF2021</strain>
    </source>
</reference>
<sequence>MRFYIYHQLSKKFIVVPGPNSFSYQKLSLPTSFFTLTIQNLDFSVNFFGLISPKFVFLSINCDSVDIEFFQKPHHLRHHKPHTVSENIFIQVCLHTLILLIKQIMIRVKSITIRRKDVSFSISQLSFDYLMSNKKFSFELETQSLLISKKGILDVQFDPISFHPSFDADPVLSLINLEALAIPFGYSVPKIQIDINKKSLVIESINGSIILPRGKIESVTPKLKASLSISFPKFSIMMKDLSGFFSRHLFEIQNLNLDKNEISIKKIKIFNEDRPLIQVKDFSGVNNLNEVWNFNCPEFNFLYHTKTGLAIVPFLAQEIIPLFKSDFKKLTSIKLPTFTMNMASFLVNLKLTDLATATFKVSNILMENQKIKISNIQGFINDIKVLILKLIDIYVVESTSLEVDIDNLHFHGRNGMIIANSLMEALAAWRSIAPYILKHRIDTESLPFPIIVKCDTFNVRFHDSPLHQSISLANRILPGILSDSYVREFLLSKRAKELSMAEQVQNKSFEMLGQLKFKEFRNALENNKKHKYKFNLIFNQVCFSADSRNFSQKLKFIHQIDPTTKNYYPNIEWESMFGMNAELSFKKFQAFAFDIEDPIAFAHDVVFKGPTIIAEPRQKDFAEMHFTLDGENFTSTKNPIKLRLYSDMKISATDFQYHYGDSLMPVFQELSICIHSLVPNGIDPSARLVWWDGCRAFMRGQFLFKAQCFDARFLGTFNYRNLRDYMPFRFYNWQMFWREGDAVMKADRWFSPRVYKGVEGPISLDMTKLNWTFKFHWISTENFDPKNYIVFADVKKFGEKGYDTYKEFRSNEIVMDESNLTFSEMDGIVPNFTLDLAHFDWFCQPIFCFAATSHQKGQIKKKLGFPNFPRPPYKYFIEIKRHGYLRICANVFVFRIFDHFPISGSSHQKIQGSSVDLRLNEFQMLTHCDMTYECNKFKSSFKAQSISINATDLAHYASVDPRRTPSFIKMAPLEVEYGDQTAVNIEKITIHFNQFLLRYIQDFMKTTEEIRKRFSKPKQPFKEVSINDYPNKKVDLNVNEVQVQFVSFESELQAMGIIQKMNFSILEKEDPLNDPGTGFRIIMQELQLKINTQDPNITGKNPLLWAFEPVFFSACKCSTFSLTTVALNASPMDIAALNSIMDECFGEDKPSPTNPSALGIGNKNAPSESKLLLSIPTFKFSLRTASDYTSVDLNTLNANLHCCSDKTIELSVLINDGKIIDSSRDPAFRSVLVKWKSTQKAVMPLINIQLKMPPKISGAYIFAQVEVNIEPTIVCYDAKFWDELILSFKKQMEQRATYGGPFITFDEINPTMPFKTYDKSIFPETEGTSEELYNSTNKSIKIRTRSQNMQTMMMMRYFRLNPISMNVSYQNPDNKILSEIKNFQGQLHEIIYHDISVSITDLVEKLMNDIARDMIPQFIKHVVGIKRPDKTQDELIEEWLKSDGDKLSQTEKQKKLLFGPKTVKKK</sequence>
<dbReference type="Proteomes" id="UP001470230">
    <property type="component" value="Unassembled WGS sequence"/>
</dbReference>
<evidence type="ECO:0000313" key="2">
    <source>
        <dbReference type="Proteomes" id="UP001470230"/>
    </source>
</evidence>
<name>A0ABR2K4B4_9EUKA</name>
<dbReference type="InterPro" id="IPR045167">
    <property type="entry name" value="Hobbit"/>
</dbReference>
<accession>A0ABR2K4B4</accession>
<evidence type="ECO:0000313" key="1">
    <source>
        <dbReference type="EMBL" id="KAK8885703.1"/>
    </source>
</evidence>
<dbReference type="Pfam" id="PF10344">
    <property type="entry name" value="Hobbit"/>
    <property type="match status" value="1"/>
</dbReference>
<proteinExistence type="predicted"/>
<evidence type="ECO:0008006" key="3">
    <source>
        <dbReference type="Google" id="ProtNLM"/>
    </source>
</evidence>
<keyword evidence="2" id="KW-1185">Reference proteome</keyword>
<gene>
    <name evidence="1" type="ORF">M9Y10_041155</name>
</gene>